<dbReference type="InterPro" id="IPR032710">
    <property type="entry name" value="NTF2-like_dom_sf"/>
</dbReference>
<reference evidence="1 2" key="1">
    <citation type="journal article" date="2018" name="Microbiome">
        <title>Fine metagenomic profile of the Mediterranean stratified and mixed water columns revealed by assembly and recruitment.</title>
        <authorList>
            <person name="Haro-Moreno J.M."/>
            <person name="Lopez-Perez M."/>
            <person name="De La Torre J.R."/>
            <person name="Picazo A."/>
            <person name="Camacho A."/>
            <person name="Rodriguez-Valera F."/>
        </authorList>
    </citation>
    <scope>NUCLEOTIDE SEQUENCE [LARGE SCALE GENOMIC DNA]</scope>
    <source>
        <strain evidence="1">MED-G55</strain>
    </source>
</reference>
<gene>
    <name evidence="1" type="ORF">DBW69_03750</name>
</gene>
<evidence type="ECO:0000313" key="1">
    <source>
        <dbReference type="EMBL" id="RCL77286.1"/>
    </source>
</evidence>
<dbReference type="AlphaFoldDB" id="A0A368E171"/>
<sequence>MTDLETRLAQAKSYVQSFHNDLDKAQDKKEITDCLSHYTSDDWFWRGMHPFYEQTGAANVANTFWHPLKESFSRIHRRADIFFAGLNDVDDGDSLWVCEMGNLMGSFDNDWLGIPATGRMCFLRYAEFHKVSDDKIVESALFIDILGVMLEAGVYPLPAMTGTYVVQPGPRTHDGLLLTRQDPNETNKTIELVNRMIGDLNALNKSGNNTPTPAYIAQCWDEDMVWFGPTGIGATFTIEGFQKQHQFPFRENLGDKKFNGHIARCAEGNYLGFFGWANLTNKNRGGFLGLPKSDVDAEMRIVDIYRRDGDKLVENWMFMDMLHYLNMQGLDVLARIGETR</sequence>
<dbReference type="GO" id="GO:0030638">
    <property type="term" value="P:polyketide metabolic process"/>
    <property type="evidence" value="ECO:0007669"/>
    <property type="project" value="InterPro"/>
</dbReference>
<dbReference type="Proteomes" id="UP000252132">
    <property type="component" value="Unassembled WGS sequence"/>
</dbReference>
<comment type="caution">
    <text evidence="1">The sequence shown here is derived from an EMBL/GenBank/DDBJ whole genome shotgun (WGS) entry which is preliminary data.</text>
</comment>
<dbReference type="EMBL" id="QOQF01000010">
    <property type="protein sequence ID" value="RCL77286.1"/>
    <property type="molecule type" value="Genomic_DNA"/>
</dbReference>
<protein>
    <submittedName>
        <fullName evidence="1">Nuclear transport factor 2 family protein</fullName>
    </submittedName>
</protein>
<name>A0A368E171_9PROT</name>
<dbReference type="Gene3D" id="3.10.450.50">
    <property type="match status" value="2"/>
</dbReference>
<dbReference type="PANTHER" id="PTHR38436:SF1">
    <property type="entry name" value="ESTER CYCLASE"/>
    <property type="match status" value="1"/>
</dbReference>
<dbReference type="SUPFAM" id="SSF54427">
    <property type="entry name" value="NTF2-like"/>
    <property type="match status" value="2"/>
</dbReference>
<proteinExistence type="predicted"/>
<dbReference type="InterPro" id="IPR009959">
    <property type="entry name" value="Cyclase_SnoaL-like"/>
</dbReference>
<dbReference type="PANTHER" id="PTHR38436">
    <property type="entry name" value="POLYKETIDE CYCLASE SNOAL-LIKE DOMAIN"/>
    <property type="match status" value="1"/>
</dbReference>
<organism evidence="1 2">
    <name type="scientific">PS1 clade bacterium</name>
    <dbReference type="NCBI Taxonomy" id="2175152"/>
    <lineage>
        <taxon>Bacteria</taxon>
        <taxon>Pseudomonadati</taxon>
        <taxon>Pseudomonadota</taxon>
        <taxon>Alphaproteobacteria</taxon>
        <taxon>PS1 clade</taxon>
    </lineage>
</organism>
<evidence type="ECO:0000313" key="2">
    <source>
        <dbReference type="Proteomes" id="UP000252132"/>
    </source>
</evidence>
<accession>A0A368E171</accession>